<reference evidence="1" key="1">
    <citation type="submission" date="2019-08" db="EMBL/GenBank/DDBJ databases">
        <title>Genome sequence of Clostridiales bacterium MT110.</title>
        <authorList>
            <person name="Cao J."/>
        </authorList>
    </citation>
    <scope>NUCLEOTIDE SEQUENCE</scope>
    <source>
        <strain evidence="1">MT110</strain>
    </source>
</reference>
<keyword evidence="1" id="KW-0808">Transferase</keyword>
<sequence>MRRASRKGCVISLKERLDIILVNRGFFPSRERAKAAVMAGIVYVDGQRVDKAGTGVREDADLYVKEDTCPYVSRGGLKLAKAIQSFQLSLENVVAVDIGASTGGFTDCMLKNGAQKVYSIDVGYGQLDWILRNDPRVVNMEKVNIRYLEPDTIEEKADFISIDVSFISLKLVFPVASSLLSEDGKLVCLVKPQFEAGREQVGKKGIVRDKAVHEEVIGNVIQYAERNGLYPHGLDFSPMTGAKGNIEYLLLLSKNNHDELTGGRDYKDMIKAVVKASHEVLD</sequence>
<proteinExistence type="predicted"/>
<organism evidence="1 2">
    <name type="scientific">Anoxybacterium hadale</name>
    <dbReference type="NCBI Taxonomy" id="3408580"/>
    <lineage>
        <taxon>Bacteria</taxon>
        <taxon>Bacillati</taxon>
        <taxon>Bacillota</taxon>
        <taxon>Clostridia</taxon>
        <taxon>Peptostreptococcales</taxon>
        <taxon>Anaerovoracaceae</taxon>
        <taxon>Anoxybacterium</taxon>
    </lineage>
</organism>
<gene>
    <name evidence="1" type="ORF">FRZ06_05000</name>
</gene>
<protein>
    <submittedName>
        <fullName evidence="1">TlyA family RNA methyltransferase</fullName>
    </submittedName>
</protein>
<keyword evidence="2" id="KW-1185">Reference proteome</keyword>
<keyword evidence="1" id="KW-0489">Methyltransferase</keyword>
<name>A0ACD1AHK4_9FIRM</name>
<accession>A0ACD1AHK4</accession>
<evidence type="ECO:0000313" key="1">
    <source>
        <dbReference type="EMBL" id="QOX65833.1"/>
    </source>
</evidence>
<dbReference type="EMBL" id="CP042469">
    <property type="protein sequence ID" value="QOX65833.1"/>
    <property type="molecule type" value="Genomic_DNA"/>
</dbReference>
<evidence type="ECO:0000313" key="2">
    <source>
        <dbReference type="Proteomes" id="UP000594014"/>
    </source>
</evidence>
<dbReference type="Proteomes" id="UP000594014">
    <property type="component" value="Chromosome"/>
</dbReference>